<keyword evidence="3" id="KW-1185">Reference proteome</keyword>
<reference evidence="2 3" key="1">
    <citation type="submission" date="2022-04" db="EMBL/GenBank/DDBJ databases">
        <title>Spirosoma sp. strain RP8 genome sequencing and assembly.</title>
        <authorList>
            <person name="Jung Y."/>
        </authorList>
    </citation>
    <scope>NUCLEOTIDE SEQUENCE [LARGE SCALE GENOMIC DNA]</scope>
    <source>
        <strain evidence="2 3">RP8</strain>
    </source>
</reference>
<dbReference type="PANTHER" id="PTHR36440:SF1">
    <property type="entry name" value="PUTATIVE (AFU_ORTHOLOGUE AFUA_8G07350)-RELATED"/>
    <property type="match status" value="1"/>
</dbReference>
<organism evidence="2 3">
    <name type="scientific">Spirosoma liriopis</name>
    <dbReference type="NCBI Taxonomy" id="2937440"/>
    <lineage>
        <taxon>Bacteria</taxon>
        <taxon>Pseudomonadati</taxon>
        <taxon>Bacteroidota</taxon>
        <taxon>Cytophagia</taxon>
        <taxon>Cytophagales</taxon>
        <taxon>Cytophagaceae</taxon>
        <taxon>Spirosoma</taxon>
    </lineage>
</organism>
<dbReference type="PANTHER" id="PTHR36440">
    <property type="entry name" value="PUTATIVE (AFU_ORTHOLOGUE AFUA_8G07350)-RELATED"/>
    <property type="match status" value="1"/>
</dbReference>
<evidence type="ECO:0000313" key="3">
    <source>
        <dbReference type="Proteomes" id="UP001202180"/>
    </source>
</evidence>
<evidence type="ECO:0000313" key="2">
    <source>
        <dbReference type="EMBL" id="MCK8495577.1"/>
    </source>
</evidence>
<protein>
    <submittedName>
        <fullName evidence="2">Cupin domain-containing protein</fullName>
    </submittedName>
</protein>
<dbReference type="Proteomes" id="UP001202180">
    <property type="component" value="Unassembled WGS sequence"/>
</dbReference>
<dbReference type="InterPro" id="IPR011051">
    <property type="entry name" value="RmlC_Cupin_sf"/>
</dbReference>
<dbReference type="InterPro" id="IPR053146">
    <property type="entry name" value="QDO-like"/>
</dbReference>
<dbReference type="InterPro" id="IPR013096">
    <property type="entry name" value="Cupin_2"/>
</dbReference>
<dbReference type="InterPro" id="IPR014710">
    <property type="entry name" value="RmlC-like_jellyroll"/>
</dbReference>
<gene>
    <name evidence="2" type="ORF">M0L20_27170</name>
</gene>
<sequence>MFHSSKEQITIGGLQLNFLVDGQDTEGSLVMFEMLVPPNAKVPAPHFHVEVDETLYVLEGTLTMLYNTETRQLNPGDRLFIKRGLNHGFTNEHTQTVRVLCALSPASIGPAYFRQLAAVINVGGPPDRHQILSIMKQYGLEPIQAD</sequence>
<dbReference type="Pfam" id="PF07883">
    <property type="entry name" value="Cupin_2"/>
    <property type="match status" value="1"/>
</dbReference>
<evidence type="ECO:0000259" key="1">
    <source>
        <dbReference type="Pfam" id="PF07883"/>
    </source>
</evidence>
<dbReference type="RefSeq" id="WP_248480349.1">
    <property type="nucleotide sequence ID" value="NZ_JALPRF010000009.1"/>
</dbReference>
<feature type="domain" description="Cupin type-2" evidence="1">
    <location>
        <begin position="33"/>
        <end position="101"/>
    </location>
</feature>
<dbReference type="SUPFAM" id="SSF51182">
    <property type="entry name" value="RmlC-like cupins"/>
    <property type="match status" value="1"/>
</dbReference>
<comment type="caution">
    <text evidence="2">The sequence shown here is derived from an EMBL/GenBank/DDBJ whole genome shotgun (WGS) entry which is preliminary data.</text>
</comment>
<dbReference type="Gene3D" id="2.60.120.10">
    <property type="entry name" value="Jelly Rolls"/>
    <property type="match status" value="1"/>
</dbReference>
<accession>A0ABT0HUR1</accession>
<name>A0ABT0HUR1_9BACT</name>
<dbReference type="EMBL" id="JALPRF010000009">
    <property type="protein sequence ID" value="MCK8495577.1"/>
    <property type="molecule type" value="Genomic_DNA"/>
</dbReference>
<proteinExistence type="predicted"/>